<dbReference type="SMART" id="SM00248">
    <property type="entry name" value="ANK"/>
    <property type="match status" value="2"/>
</dbReference>
<evidence type="ECO:0000256" key="6">
    <source>
        <dbReference type="PROSITE-ProRule" id="PRU00023"/>
    </source>
</evidence>
<dbReference type="GO" id="GO:0006355">
    <property type="term" value="P:regulation of DNA-templated transcription"/>
    <property type="evidence" value="ECO:0007669"/>
    <property type="project" value="UniProtKB-ARBA"/>
</dbReference>
<dbReference type="PROSITE" id="PS50103">
    <property type="entry name" value="ZF_C3H1"/>
    <property type="match status" value="1"/>
</dbReference>
<keyword evidence="4 7" id="KW-0862">Zinc</keyword>
<dbReference type="Gene3D" id="3.30.1370.210">
    <property type="match status" value="1"/>
</dbReference>
<dbReference type="AlphaFoldDB" id="A0A816KAD1"/>
<dbReference type="FunFam" id="3.30.1370.210:FF:000009">
    <property type="entry name" value="Zinc finger CCCH domain-containing protein 66"/>
    <property type="match status" value="1"/>
</dbReference>
<dbReference type="SUPFAM" id="SSF48403">
    <property type="entry name" value="Ankyrin repeat"/>
    <property type="match status" value="1"/>
</dbReference>
<feature type="zinc finger region" description="C3H1-type" evidence="7">
    <location>
        <begin position="586"/>
        <end position="608"/>
    </location>
</feature>
<feature type="domain" description="C3H1-type" evidence="9">
    <location>
        <begin position="586"/>
        <end position="608"/>
    </location>
</feature>
<dbReference type="PROSITE" id="PS50088">
    <property type="entry name" value="ANK_REPEAT"/>
    <property type="match status" value="1"/>
</dbReference>
<keyword evidence="2" id="KW-0677">Repeat</keyword>
<accession>A0A816KAD1</accession>
<dbReference type="PANTHER" id="PTHR14493">
    <property type="entry name" value="UNKEMPT FAMILY MEMBER"/>
    <property type="match status" value="1"/>
</dbReference>
<feature type="repeat" description="ANK" evidence="6">
    <location>
        <begin position="420"/>
        <end position="455"/>
    </location>
</feature>
<dbReference type="SMART" id="SM00356">
    <property type="entry name" value="ZnF_C3H1"/>
    <property type="match status" value="2"/>
</dbReference>
<evidence type="ECO:0000259" key="9">
    <source>
        <dbReference type="PROSITE" id="PS50103"/>
    </source>
</evidence>
<feature type="compositionally biased region" description="Low complexity" evidence="8">
    <location>
        <begin position="841"/>
        <end position="851"/>
    </location>
</feature>
<dbReference type="Proteomes" id="UP001295469">
    <property type="component" value="Chromosome C02"/>
</dbReference>
<keyword evidence="3 7" id="KW-0863">Zinc-finger</keyword>
<dbReference type="Pfam" id="PF25512">
    <property type="entry name" value="zf-CCCH_AtC3H23"/>
    <property type="match status" value="1"/>
</dbReference>
<evidence type="ECO:0000256" key="2">
    <source>
        <dbReference type="ARBA" id="ARBA00022737"/>
    </source>
</evidence>
<dbReference type="InterPro" id="IPR045234">
    <property type="entry name" value="Unkempt-like"/>
</dbReference>
<dbReference type="InterPro" id="IPR057444">
    <property type="entry name" value="Znf-CCCH_AtC3H23-like"/>
</dbReference>
<feature type="region of interest" description="Disordered" evidence="8">
    <location>
        <begin position="486"/>
        <end position="511"/>
    </location>
</feature>
<dbReference type="PANTHER" id="PTHR14493:SF151">
    <property type="entry name" value="ZINC FINGER CCCH DOMAIN-CONTAINING PROTEIN 56"/>
    <property type="match status" value="1"/>
</dbReference>
<dbReference type="Pfam" id="PF12796">
    <property type="entry name" value="Ank_2"/>
    <property type="match status" value="1"/>
</dbReference>
<dbReference type="InterPro" id="IPR002110">
    <property type="entry name" value="Ankyrin_rpt"/>
</dbReference>
<proteinExistence type="predicted"/>
<reference evidence="10" key="1">
    <citation type="submission" date="2021-01" db="EMBL/GenBank/DDBJ databases">
        <authorList>
            <consortium name="Genoscope - CEA"/>
            <person name="William W."/>
        </authorList>
    </citation>
    <scope>NUCLEOTIDE SEQUENCE</scope>
</reference>
<dbReference type="EMBL" id="HG994366">
    <property type="protein sequence ID" value="CAF1883753.1"/>
    <property type="molecule type" value="Genomic_DNA"/>
</dbReference>
<dbReference type="GO" id="GO:0003677">
    <property type="term" value="F:DNA binding"/>
    <property type="evidence" value="ECO:0007669"/>
    <property type="project" value="UniProtKB-KW"/>
</dbReference>
<evidence type="ECO:0000313" key="10">
    <source>
        <dbReference type="EMBL" id="CAF1883753.1"/>
    </source>
</evidence>
<keyword evidence="6" id="KW-0040">ANK repeat</keyword>
<keyword evidence="1 7" id="KW-0479">Metal-binding</keyword>
<sequence length="937" mass="104777">MKYQICRTTNVFVFQKRGIDEDLKSSSEKEKGTMSKSVKNMKMRKTKEANQDIGAFKEGYLCNREEFDRETTCYRFLTQPEHAANWFHTKRSNSLGDIPFTSQATYTASELVLFKESNSLLKECATQTHVWKPGDQSLHLRPLGEFIPCTKPHWISQILHHLNLPFLEPICFKSQQLVFYTLDCDLAICFVNHKLPKAPRIFPKLSRYKQLHTFPFFAQILSLRPNVIAIETACGIRLFFFVDDCGISQHSVLSEIIIITPIQPLRLIDLLSPHPPFGSGNVVLSFGHLTFRFRQPLIFRQGHTLVLSMCGLFKKLDTENNTLSDSLSKPMNNAAECEHSFSALLEFAADNDVEGFKHQLSLVSSVNQVSLWYRRHRLVKRMVVEQRTPLMVASLYGSLDVVKLILSFPETDLNLTCGPDKSTALHCAASGASVKALDVVKLLLSAGADPNIIDTHGNSPVDVLVAPRGLRTVLEEILKKDEDLSSSLGSSFRSLSSSPDNGSSSLLSLDSVSSPTKAEKKEYPIDPSLPDIKSGVYSTDEFRMFSFKIRPCSRAYSHDWTECPFAHPGENARRRDPRKSHYTCVPCPDFKKGSCKQGDACEYAHGVFECWLHPAQYRTRLCKDGTGCNRRVCFFAHLKEELRPLYASTGSGLPSSPRASMDMASVLNMLPGSPSGGAPSSPSGNGVSSMCWPHQNVPALHLPGSNVQLSRLRSSLNARDMLQEFEMSSSPRFVNHFSSAEVSSSSPRFSDQLAVSSVLSPSHKSALLNQLQRDKQQSMLSPIRTNLMSSPKNVEQHSSPRGMEPISPMNARIKQQQLLHSRSLSSREFGSNLPRDMMMQSDSGSPLSPWSSWDQNHKVDWSVQSDELGRLRKSHSLANNKEADVTWVQQMVKETASPRNMNGARPLVQGGLSGDPHRDGRESDILDAWLDQLQLDR</sequence>
<dbReference type="InterPro" id="IPR036770">
    <property type="entry name" value="Ankyrin_rpt-contain_sf"/>
</dbReference>
<name>A0A816KAD1_BRANA</name>
<feature type="region of interest" description="Disordered" evidence="8">
    <location>
        <begin position="822"/>
        <end position="851"/>
    </location>
</feature>
<keyword evidence="5" id="KW-0238">DNA-binding</keyword>
<evidence type="ECO:0000256" key="8">
    <source>
        <dbReference type="SAM" id="MobiDB-lite"/>
    </source>
</evidence>
<protein>
    <submittedName>
        <fullName evidence="10">(rape) hypothetical protein</fullName>
    </submittedName>
</protein>
<evidence type="ECO:0000256" key="4">
    <source>
        <dbReference type="ARBA" id="ARBA00022833"/>
    </source>
</evidence>
<gene>
    <name evidence="10" type="ORF">DARMORV10_C02P05770.1</name>
</gene>
<evidence type="ECO:0000256" key="7">
    <source>
        <dbReference type="PROSITE-ProRule" id="PRU00723"/>
    </source>
</evidence>
<dbReference type="InterPro" id="IPR000571">
    <property type="entry name" value="Znf_CCCH"/>
</dbReference>
<evidence type="ECO:0000256" key="1">
    <source>
        <dbReference type="ARBA" id="ARBA00022723"/>
    </source>
</evidence>
<dbReference type="Pfam" id="PF00642">
    <property type="entry name" value="zf-CCCH"/>
    <property type="match status" value="1"/>
</dbReference>
<organism evidence="10">
    <name type="scientific">Brassica napus</name>
    <name type="common">Rape</name>
    <dbReference type="NCBI Taxonomy" id="3708"/>
    <lineage>
        <taxon>Eukaryota</taxon>
        <taxon>Viridiplantae</taxon>
        <taxon>Streptophyta</taxon>
        <taxon>Embryophyta</taxon>
        <taxon>Tracheophyta</taxon>
        <taxon>Spermatophyta</taxon>
        <taxon>Magnoliopsida</taxon>
        <taxon>eudicotyledons</taxon>
        <taxon>Gunneridae</taxon>
        <taxon>Pentapetalae</taxon>
        <taxon>rosids</taxon>
        <taxon>malvids</taxon>
        <taxon>Brassicales</taxon>
        <taxon>Brassicaceae</taxon>
        <taxon>Brassiceae</taxon>
        <taxon>Brassica</taxon>
    </lineage>
</organism>
<feature type="region of interest" description="Disordered" evidence="8">
    <location>
        <begin position="895"/>
        <end position="923"/>
    </location>
</feature>
<dbReference type="Gene3D" id="1.25.40.20">
    <property type="entry name" value="Ankyrin repeat-containing domain"/>
    <property type="match status" value="1"/>
</dbReference>
<dbReference type="PROSITE" id="PS50297">
    <property type="entry name" value="ANK_REP_REGION"/>
    <property type="match status" value="1"/>
</dbReference>
<evidence type="ECO:0000256" key="5">
    <source>
        <dbReference type="ARBA" id="ARBA00023125"/>
    </source>
</evidence>
<dbReference type="GO" id="GO:0008270">
    <property type="term" value="F:zinc ion binding"/>
    <property type="evidence" value="ECO:0007669"/>
    <property type="project" value="UniProtKB-KW"/>
</dbReference>
<evidence type="ECO:0000256" key="3">
    <source>
        <dbReference type="ARBA" id="ARBA00022771"/>
    </source>
</evidence>